<accession>A0A0F9AFV1</accession>
<keyword evidence="1" id="KW-0812">Transmembrane</keyword>
<keyword evidence="1" id="KW-0472">Membrane</keyword>
<comment type="caution">
    <text evidence="2">The sequence shown here is derived from an EMBL/GenBank/DDBJ whole genome shotgun (WGS) entry which is preliminary data.</text>
</comment>
<keyword evidence="1" id="KW-1133">Transmembrane helix</keyword>
<protein>
    <submittedName>
        <fullName evidence="2">Uncharacterized protein</fullName>
    </submittedName>
</protein>
<sequence>MTEPTDGHEHARYDVGIVIVFILLFVGLVTLAEVNNARLDIIYDRVGEMQRQLECPPSELIVTDNDGVEYCLDPSTTEGGE</sequence>
<reference evidence="2" key="1">
    <citation type="journal article" date="2015" name="Nature">
        <title>Complex archaea that bridge the gap between prokaryotes and eukaryotes.</title>
        <authorList>
            <person name="Spang A."/>
            <person name="Saw J.H."/>
            <person name="Jorgensen S.L."/>
            <person name="Zaremba-Niedzwiedzka K."/>
            <person name="Martijn J."/>
            <person name="Lind A.E."/>
            <person name="van Eijk R."/>
            <person name="Schleper C."/>
            <person name="Guy L."/>
            <person name="Ettema T.J."/>
        </authorList>
    </citation>
    <scope>NUCLEOTIDE SEQUENCE</scope>
</reference>
<dbReference type="AlphaFoldDB" id="A0A0F9AFV1"/>
<proteinExistence type="predicted"/>
<dbReference type="EMBL" id="LAZR01042945">
    <property type="protein sequence ID" value="KKL08275.1"/>
    <property type="molecule type" value="Genomic_DNA"/>
</dbReference>
<evidence type="ECO:0000256" key="1">
    <source>
        <dbReference type="SAM" id="Phobius"/>
    </source>
</evidence>
<evidence type="ECO:0000313" key="2">
    <source>
        <dbReference type="EMBL" id="KKL08275.1"/>
    </source>
</evidence>
<gene>
    <name evidence="2" type="ORF">LCGC14_2577520</name>
</gene>
<organism evidence="2">
    <name type="scientific">marine sediment metagenome</name>
    <dbReference type="NCBI Taxonomy" id="412755"/>
    <lineage>
        <taxon>unclassified sequences</taxon>
        <taxon>metagenomes</taxon>
        <taxon>ecological metagenomes</taxon>
    </lineage>
</organism>
<name>A0A0F9AFV1_9ZZZZ</name>
<feature type="transmembrane region" description="Helical" evidence="1">
    <location>
        <begin position="15"/>
        <end position="35"/>
    </location>
</feature>